<gene>
    <name evidence="1" type="ORF">AU381_23500</name>
</gene>
<keyword evidence="2" id="KW-1185">Reference proteome</keyword>
<accession>A0A178XVK2</accession>
<dbReference type="EMBL" id="LPUX01000061">
    <property type="protein sequence ID" value="OAP38525.1"/>
    <property type="molecule type" value="Genomic_DNA"/>
</dbReference>
<dbReference type="AlphaFoldDB" id="A0A178XVK2"/>
<dbReference type="STRING" id="1472378.AU381_23500"/>
<sequence length="63" mass="6664">MMMKQRADPDMSSSKVYLSPNGLALSALLKPFLATALILGIDQKATTLNTLVKARSTGILSGL</sequence>
<reference evidence="1 2" key="1">
    <citation type="journal article" date="2016" name="Int. J. Syst. Evol. Microbiol.">
        <title>Ensifer glycinis sp. nov., an novel rhizobial species associated with Glycine spp.</title>
        <authorList>
            <person name="Yan H."/>
            <person name="Yan J."/>
            <person name="Sui X.H."/>
            <person name="Wang E.T."/>
            <person name="Chen W.X."/>
            <person name="Zhang X.X."/>
            <person name="Chen W.F."/>
        </authorList>
    </citation>
    <scope>NUCLEOTIDE SEQUENCE [LARGE SCALE GENOMIC DNA]</scope>
    <source>
        <strain evidence="1 2">CCBAU 23380</strain>
    </source>
</reference>
<organism evidence="1 2">
    <name type="scientific">Sinorhizobium glycinis</name>
    <dbReference type="NCBI Taxonomy" id="1472378"/>
    <lineage>
        <taxon>Bacteria</taxon>
        <taxon>Pseudomonadati</taxon>
        <taxon>Pseudomonadota</taxon>
        <taxon>Alphaproteobacteria</taxon>
        <taxon>Hyphomicrobiales</taxon>
        <taxon>Rhizobiaceae</taxon>
        <taxon>Sinorhizobium/Ensifer group</taxon>
        <taxon>Sinorhizobium</taxon>
    </lineage>
</organism>
<evidence type="ECO:0000313" key="1">
    <source>
        <dbReference type="EMBL" id="OAP38525.1"/>
    </source>
</evidence>
<protein>
    <submittedName>
        <fullName evidence="1">Uncharacterized protein</fullName>
    </submittedName>
</protein>
<comment type="caution">
    <text evidence="1">The sequence shown here is derived from an EMBL/GenBank/DDBJ whole genome shotgun (WGS) entry which is preliminary data.</text>
</comment>
<proteinExistence type="predicted"/>
<evidence type="ECO:0000313" key="2">
    <source>
        <dbReference type="Proteomes" id="UP000094025"/>
    </source>
</evidence>
<dbReference type="Proteomes" id="UP000094025">
    <property type="component" value="Unassembled WGS sequence"/>
</dbReference>
<name>A0A178XVK2_9HYPH</name>